<evidence type="ECO:0000313" key="2">
    <source>
        <dbReference type="Proteomes" id="UP000070255"/>
    </source>
</evidence>
<organism evidence="1 2">
    <name type="scientific">Burkholderia savannae</name>
    <dbReference type="NCBI Taxonomy" id="1637837"/>
    <lineage>
        <taxon>Bacteria</taxon>
        <taxon>Pseudomonadati</taxon>
        <taxon>Pseudomonadota</taxon>
        <taxon>Betaproteobacteria</taxon>
        <taxon>Burkholderiales</taxon>
        <taxon>Burkholderiaceae</taxon>
        <taxon>Burkholderia</taxon>
        <taxon>pseudomallei group</taxon>
    </lineage>
</organism>
<evidence type="ECO:0000313" key="1">
    <source>
        <dbReference type="EMBL" id="KWZ44593.1"/>
    </source>
</evidence>
<comment type="caution">
    <text evidence="1">The sequence shown here is derived from an EMBL/GenBank/DDBJ whole genome shotgun (WGS) entry which is preliminary data.</text>
</comment>
<sequence>MNNTTRLKPLFYPGRLLVTPEALEKLRANHMPVISVMVRHIAGDWGIVSDDDRAQNDLSIAAGLRLLSIYPLPDGARIIVTTEWDRSNTTIELILQLVSRNAPQRPPATAHACYPRWPTINYPVRRCA</sequence>
<dbReference type="RefSeq" id="WP_060822258.1">
    <property type="nucleotide sequence ID" value="NZ_LNJQ01000001.1"/>
</dbReference>
<dbReference type="EMBL" id="LNJQ01000001">
    <property type="protein sequence ID" value="KWZ44593.1"/>
    <property type="molecule type" value="Genomic_DNA"/>
</dbReference>
<proteinExistence type="predicted"/>
<protein>
    <submittedName>
        <fullName evidence="1">Uncharacterized protein</fullName>
    </submittedName>
</protein>
<keyword evidence="2" id="KW-1185">Reference proteome</keyword>
<dbReference type="Proteomes" id="UP000070255">
    <property type="component" value="Unassembled WGS sequence"/>
</dbReference>
<gene>
    <name evidence="1" type="ORF">WS72_18180</name>
</gene>
<name>A0ABR5THW7_9BURK</name>
<reference evidence="1 2" key="1">
    <citation type="submission" date="2015-11" db="EMBL/GenBank/DDBJ databases">
        <authorList>
            <person name="Sahl J."/>
            <person name="Wagner D."/>
            <person name="Keim P."/>
        </authorList>
    </citation>
    <scope>NUCLEOTIDE SEQUENCE [LARGE SCALE GENOMIC DNA]</scope>
    <source>
        <strain evidence="1 2">BDU18</strain>
    </source>
</reference>
<accession>A0ABR5THW7</accession>